<dbReference type="AlphaFoldDB" id="A0A5B6VN61"/>
<reference evidence="2" key="1">
    <citation type="journal article" date="2019" name="Plant Biotechnol. J.">
        <title>Genome sequencing of the Australian wild diploid species Gossypium australe highlights disease resistance and delayed gland morphogenesis.</title>
        <authorList>
            <person name="Cai Y."/>
            <person name="Cai X."/>
            <person name="Wang Q."/>
            <person name="Wang P."/>
            <person name="Zhang Y."/>
            <person name="Cai C."/>
            <person name="Xu Y."/>
            <person name="Wang K."/>
            <person name="Zhou Z."/>
            <person name="Wang C."/>
            <person name="Geng S."/>
            <person name="Li B."/>
            <person name="Dong Q."/>
            <person name="Hou Y."/>
            <person name="Wang H."/>
            <person name="Ai P."/>
            <person name="Liu Z."/>
            <person name="Yi F."/>
            <person name="Sun M."/>
            <person name="An G."/>
            <person name="Cheng J."/>
            <person name="Zhang Y."/>
            <person name="Shi Q."/>
            <person name="Xie Y."/>
            <person name="Shi X."/>
            <person name="Chang Y."/>
            <person name="Huang F."/>
            <person name="Chen Y."/>
            <person name="Hong S."/>
            <person name="Mi L."/>
            <person name="Sun Q."/>
            <person name="Zhang L."/>
            <person name="Zhou B."/>
            <person name="Peng R."/>
            <person name="Zhang X."/>
            <person name="Liu F."/>
        </authorList>
    </citation>
    <scope>NUCLEOTIDE SEQUENCE [LARGE SCALE GENOMIC DNA]</scope>
    <source>
        <strain evidence="2">cv. PA1801</strain>
    </source>
</reference>
<gene>
    <name evidence="1" type="ORF">EPI10_016463</name>
</gene>
<protein>
    <submittedName>
        <fullName evidence="1">Uncharacterized protein</fullName>
    </submittedName>
</protein>
<evidence type="ECO:0000313" key="1">
    <source>
        <dbReference type="EMBL" id="KAA3470779.1"/>
    </source>
</evidence>
<proteinExistence type="predicted"/>
<comment type="caution">
    <text evidence="1">The sequence shown here is derived from an EMBL/GenBank/DDBJ whole genome shotgun (WGS) entry which is preliminary data.</text>
</comment>
<evidence type="ECO:0000313" key="2">
    <source>
        <dbReference type="Proteomes" id="UP000325315"/>
    </source>
</evidence>
<organism evidence="1 2">
    <name type="scientific">Gossypium australe</name>
    <dbReference type="NCBI Taxonomy" id="47621"/>
    <lineage>
        <taxon>Eukaryota</taxon>
        <taxon>Viridiplantae</taxon>
        <taxon>Streptophyta</taxon>
        <taxon>Embryophyta</taxon>
        <taxon>Tracheophyta</taxon>
        <taxon>Spermatophyta</taxon>
        <taxon>Magnoliopsida</taxon>
        <taxon>eudicotyledons</taxon>
        <taxon>Gunneridae</taxon>
        <taxon>Pentapetalae</taxon>
        <taxon>rosids</taxon>
        <taxon>malvids</taxon>
        <taxon>Malvales</taxon>
        <taxon>Malvaceae</taxon>
        <taxon>Malvoideae</taxon>
        <taxon>Gossypium</taxon>
    </lineage>
</organism>
<dbReference type="EMBL" id="SMMG02000006">
    <property type="protein sequence ID" value="KAA3470779.1"/>
    <property type="molecule type" value="Genomic_DNA"/>
</dbReference>
<accession>A0A5B6VN61</accession>
<sequence length="64" mass="7577">MTFGWQSCMLLKLSNYTECRYLLSPIEIHNLLLDFEVIAQSFRHQIAIQYRIPSQTDSQSERVI</sequence>
<keyword evidence="2" id="KW-1185">Reference proteome</keyword>
<dbReference type="Proteomes" id="UP000325315">
    <property type="component" value="Unassembled WGS sequence"/>
</dbReference>
<name>A0A5B6VN61_9ROSI</name>